<dbReference type="GO" id="GO:0005524">
    <property type="term" value="F:ATP binding"/>
    <property type="evidence" value="ECO:0007669"/>
    <property type="project" value="InterPro"/>
</dbReference>
<evidence type="ECO:0000313" key="2">
    <source>
        <dbReference type="EMBL" id="GAG02909.1"/>
    </source>
</evidence>
<dbReference type="GO" id="GO:0022857">
    <property type="term" value="F:transmembrane transporter activity"/>
    <property type="evidence" value="ECO:0007669"/>
    <property type="project" value="TreeGrafter"/>
</dbReference>
<evidence type="ECO:0000259" key="1">
    <source>
        <dbReference type="Pfam" id="PF00005"/>
    </source>
</evidence>
<organism evidence="2">
    <name type="scientific">marine sediment metagenome</name>
    <dbReference type="NCBI Taxonomy" id="412755"/>
    <lineage>
        <taxon>unclassified sequences</taxon>
        <taxon>metagenomes</taxon>
        <taxon>ecological metagenomes</taxon>
    </lineage>
</organism>
<feature type="domain" description="ABC transporter" evidence="1">
    <location>
        <begin position="24"/>
        <end position="104"/>
    </location>
</feature>
<dbReference type="PANTHER" id="PTHR24220">
    <property type="entry name" value="IMPORT ATP-BINDING PROTEIN"/>
    <property type="match status" value="1"/>
</dbReference>
<dbReference type="GO" id="GO:0005886">
    <property type="term" value="C:plasma membrane"/>
    <property type="evidence" value="ECO:0007669"/>
    <property type="project" value="TreeGrafter"/>
</dbReference>
<dbReference type="PANTHER" id="PTHR24220:SF86">
    <property type="entry name" value="ABC TRANSPORTER ABCH.1"/>
    <property type="match status" value="1"/>
</dbReference>
<dbReference type="SUPFAM" id="SSF52540">
    <property type="entry name" value="P-loop containing nucleoside triphosphate hydrolases"/>
    <property type="match status" value="1"/>
</dbReference>
<dbReference type="InterPro" id="IPR015854">
    <property type="entry name" value="ABC_transpr_LolD-like"/>
</dbReference>
<dbReference type="InterPro" id="IPR027417">
    <property type="entry name" value="P-loop_NTPase"/>
</dbReference>
<dbReference type="Pfam" id="PF00005">
    <property type="entry name" value="ABC_tran"/>
    <property type="match status" value="1"/>
</dbReference>
<dbReference type="Gene3D" id="3.40.50.300">
    <property type="entry name" value="P-loop containing nucleotide triphosphate hydrolases"/>
    <property type="match status" value="1"/>
</dbReference>
<feature type="non-terminal residue" evidence="2">
    <location>
        <position position="116"/>
    </location>
</feature>
<dbReference type="EMBL" id="BARS01021377">
    <property type="protein sequence ID" value="GAG02909.1"/>
    <property type="molecule type" value="Genomic_DNA"/>
</dbReference>
<sequence length="116" mass="12515">MIPIIETKELVKEYPQGDTALRVLDNVNFTVTEGEFMAVMGPSGSGKSTLLNMIGALDKPTSGKVLIKGTDLSTLDDNQLADLRSREIGFVFQFFNLVHRMDALGNVGLPMAIAGT</sequence>
<accession>X0UAQ9</accession>
<dbReference type="InterPro" id="IPR003439">
    <property type="entry name" value="ABC_transporter-like_ATP-bd"/>
</dbReference>
<comment type="caution">
    <text evidence="2">The sequence shown here is derived from an EMBL/GenBank/DDBJ whole genome shotgun (WGS) entry which is preliminary data.</text>
</comment>
<dbReference type="GO" id="GO:0016887">
    <property type="term" value="F:ATP hydrolysis activity"/>
    <property type="evidence" value="ECO:0007669"/>
    <property type="project" value="InterPro"/>
</dbReference>
<protein>
    <recommendedName>
        <fullName evidence="1">ABC transporter domain-containing protein</fullName>
    </recommendedName>
</protein>
<dbReference type="AlphaFoldDB" id="X0UAQ9"/>
<proteinExistence type="predicted"/>
<gene>
    <name evidence="2" type="ORF">S01H1_34343</name>
</gene>
<reference evidence="2" key="1">
    <citation type="journal article" date="2014" name="Front. Microbiol.">
        <title>High frequency of phylogenetically diverse reductive dehalogenase-homologous genes in deep subseafloor sedimentary metagenomes.</title>
        <authorList>
            <person name="Kawai M."/>
            <person name="Futagami T."/>
            <person name="Toyoda A."/>
            <person name="Takaki Y."/>
            <person name="Nishi S."/>
            <person name="Hori S."/>
            <person name="Arai W."/>
            <person name="Tsubouchi T."/>
            <person name="Morono Y."/>
            <person name="Uchiyama I."/>
            <person name="Ito T."/>
            <person name="Fujiyama A."/>
            <person name="Inagaki F."/>
            <person name="Takami H."/>
        </authorList>
    </citation>
    <scope>NUCLEOTIDE SEQUENCE</scope>
    <source>
        <strain evidence="2">Expedition CK06-06</strain>
    </source>
</reference>
<name>X0UAQ9_9ZZZZ</name>